<keyword evidence="3" id="KW-1185">Reference proteome</keyword>
<feature type="transmembrane region" description="Helical" evidence="1">
    <location>
        <begin position="35"/>
        <end position="58"/>
    </location>
</feature>
<evidence type="ECO:0008006" key="4">
    <source>
        <dbReference type="Google" id="ProtNLM"/>
    </source>
</evidence>
<sequence>MRAYSMLLVPAMLTWEVAQLPLYTLWRDGGSETIAYAVLHCTLGDALIGVAALAWALLLAGEDGWPARGFTRVLSATVTVGVAYTIYSEWLNVEIRQAWAYTEAMPRLPWLGTGLAPLLQWVVVPPLALLAARRANAPGPEAS</sequence>
<keyword evidence="1" id="KW-0812">Transmembrane</keyword>
<gene>
    <name evidence="2" type="ORF">KPL78_29050</name>
</gene>
<keyword evidence="1" id="KW-0472">Membrane</keyword>
<evidence type="ECO:0000256" key="1">
    <source>
        <dbReference type="SAM" id="Phobius"/>
    </source>
</evidence>
<comment type="caution">
    <text evidence="2">The sequence shown here is derived from an EMBL/GenBank/DDBJ whole genome shotgun (WGS) entry which is preliminary data.</text>
</comment>
<organism evidence="2 3">
    <name type="scientific">Roseomonas alba</name>
    <dbReference type="NCBI Taxonomy" id="2846776"/>
    <lineage>
        <taxon>Bacteria</taxon>
        <taxon>Pseudomonadati</taxon>
        <taxon>Pseudomonadota</taxon>
        <taxon>Alphaproteobacteria</taxon>
        <taxon>Acetobacterales</taxon>
        <taxon>Roseomonadaceae</taxon>
        <taxon>Roseomonas</taxon>
    </lineage>
</organism>
<dbReference type="EMBL" id="JAHYBZ010000017">
    <property type="protein sequence ID" value="MBW6401929.1"/>
    <property type="molecule type" value="Genomic_DNA"/>
</dbReference>
<feature type="transmembrane region" description="Helical" evidence="1">
    <location>
        <begin position="70"/>
        <end position="88"/>
    </location>
</feature>
<keyword evidence="1" id="KW-1133">Transmembrane helix</keyword>
<protein>
    <recommendedName>
        <fullName evidence="4">Rod shape-determining protein MreD</fullName>
    </recommendedName>
</protein>
<evidence type="ECO:0000313" key="2">
    <source>
        <dbReference type="EMBL" id="MBW6401929.1"/>
    </source>
</evidence>
<evidence type="ECO:0000313" key="3">
    <source>
        <dbReference type="Proteomes" id="UP001196565"/>
    </source>
</evidence>
<reference evidence="2 3" key="1">
    <citation type="submission" date="2021-07" db="EMBL/GenBank/DDBJ databases">
        <authorList>
            <person name="So Y."/>
        </authorList>
    </citation>
    <scope>NUCLEOTIDE SEQUENCE [LARGE SCALE GENOMIC DNA]</scope>
    <source>
        <strain evidence="2 3">HJA6</strain>
    </source>
</reference>
<feature type="transmembrane region" description="Helical" evidence="1">
    <location>
        <begin position="108"/>
        <end position="132"/>
    </location>
</feature>
<dbReference type="Proteomes" id="UP001196565">
    <property type="component" value="Unassembled WGS sequence"/>
</dbReference>
<name>A0ABS7ALB7_9PROT</name>
<accession>A0ABS7ALB7</accession>
<dbReference type="RefSeq" id="WP_219766797.1">
    <property type="nucleotide sequence ID" value="NZ_JAHYBZ010000017.1"/>
</dbReference>
<proteinExistence type="predicted"/>